<name>A0A4C1UZQ1_EUMVA</name>
<sequence>MNFARRRDRGRNDVTIQCSAKFIVKQAVIDACPAVVDCCSYIMDCIEFETDNERIDFNSSRVIANAPCLGVKPSVTDVVITLMTTVVINPRHTLGRGGLKVPRFEMRRLREGCASAVGRSRLDTKI</sequence>
<comment type="caution">
    <text evidence="1">The sequence shown here is derived from an EMBL/GenBank/DDBJ whole genome shotgun (WGS) entry which is preliminary data.</text>
</comment>
<keyword evidence="2" id="KW-1185">Reference proteome</keyword>
<evidence type="ECO:0000313" key="1">
    <source>
        <dbReference type="EMBL" id="GBP31496.1"/>
    </source>
</evidence>
<accession>A0A4C1UZQ1</accession>
<gene>
    <name evidence="1" type="ORF">EVAR_84606_1</name>
</gene>
<organism evidence="1 2">
    <name type="scientific">Eumeta variegata</name>
    <name type="common">Bagworm moth</name>
    <name type="synonym">Eumeta japonica</name>
    <dbReference type="NCBI Taxonomy" id="151549"/>
    <lineage>
        <taxon>Eukaryota</taxon>
        <taxon>Metazoa</taxon>
        <taxon>Ecdysozoa</taxon>
        <taxon>Arthropoda</taxon>
        <taxon>Hexapoda</taxon>
        <taxon>Insecta</taxon>
        <taxon>Pterygota</taxon>
        <taxon>Neoptera</taxon>
        <taxon>Endopterygota</taxon>
        <taxon>Lepidoptera</taxon>
        <taxon>Glossata</taxon>
        <taxon>Ditrysia</taxon>
        <taxon>Tineoidea</taxon>
        <taxon>Psychidae</taxon>
        <taxon>Oiketicinae</taxon>
        <taxon>Eumeta</taxon>
    </lineage>
</organism>
<protein>
    <submittedName>
        <fullName evidence="1">Uncharacterized protein</fullName>
    </submittedName>
</protein>
<dbReference type="AlphaFoldDB" id="A0A4C1UZQ1"/>
<evidence type="ECO:0000313" key="2">
    <source>
        <dbReference type="Proteomes" id="UP000299102"/>
    </source>
</evidence>
<dbReference type="EMBL" id="BGZK01000247">
    <property type="protein sequence ID" value="GBP31496.1"/>
    <property type="molecule type" value="Genomic_DNA"/>
</dbReference>
<proteinExistence type="predicted"/>
<dbReference type="Proteomes" id="UP000299102">
    <property type="component" value="Unassembled WGS sequence"/>
</dbReference>
<reference evidence="1 2" key="1">
    <citation type="journal article" date="2019" name="Commun. Biol.">
        <title>The bagworm genome reveals a unique fibroin gene that provides high tensile strength.</title>
        <authorList>
            <person name="Kono N."/>
            <person name="Nakamura H."/>
            <person name="Ohtoshi R."/>
            <person name="Tomita M."/>
            <person name="Numata K."/>
            <person name="Arakawa K."/>
        </authorList>
    </citation>
    <scope>NUCLEOTIDE SEQUENCE [LARGE SCALE GENOMIC DNA]</scope>
</reference>